<evidence type="ECO:0000313" key="3">
    <source>
        <dbReference type="Proteomes" id="UP001239909"/>
    </source>
</evidence>
<protein>
    <submittedName>
        <fullName evidence="2">Uncharacterized protein</fullName>
    </submittedName>
</protein>
<accession>A0ABQ6LS49</accession>
<sequence>MQGVAMGIVGRICQALVLIAVTMAAGAAGPAGAAGAAGDRAEPPVSGERLAAYARACATYANRARFLPRGDSPDFLVMMADGCRAAQATLAGGSAAQRRAAARYLARLLELRDTVVAINMDRIYGRERTRSSRPKTVSGRLMAFQSVSVTGEFLIAHRMGLIAAYRLWRARAPEFALAQGGQPGR</sequence>
<gene>
    <name evidence="2" type="ORF">LNKW23_40100</name>
</gene>
<feature type="signal peptide" evidence="1">
    <location>
        <begin position="1"/>
        <end position="33"/>
    </location>
</feature>
<organism evidence="2 3">
    <name type="scientific">Paralimibaculum aggregatum</name>
    <dbReference type="NCBI Taxonomy" id="3036245"/>
    <lineage>
        <taxon>Bacteria</taxon>
        <taxon>Pseudomonadati</taxon>
        <taxon>Pseudomonadota</taxon>
        <taxon>Alphaproteobacteria</taxon>
        <taxon>Rhodobacterales</taxon>
        <taxon>Paracoccaceae</taxon>
        <taxon>Paralimibaculum</taxon>
    </lineage>
</organism>
<evidence type="ECO:0000313" key="2">
    <source>
        <dbReference type="EMBL" id="GMG84794.1"/>
    </source>
</evidence>
<reference evidence="2 3" key="1">
    <citation type="submission" date="2023-04" db="EMBL/GenBank/DDBJ databases">
        <title>Marinoamorphus aggregata gen. nov., sp. Nov., isolate from tissue of brittle star Ophioplocus japonicus.</title>
        <authorList>
            <person name="Kawano K."/>
            <person name="Sawayama S."/>
            <person name="Nakagawa S."/>
        </authorList>
    </citation>
    <scope>NUCLEOTIDE SEQUENCE [LARGE SCALE GENOMIC DNA]</scope>
    <source>
        <strain evidence="2 3">NKW23</strain>
    </source>
</reference>
<proteinExistence type="predicted"/>
<comment type="caution">
    <text evidence="2">The sequence shown here is derived from an EMBL/GenBank/DDBJ whole genome shotgun (WGS) entry which is preliminary data.</text>
</comment>
<keyword evidence="3" id="KW-1185">Reference proteome</keyword>
<name>A0ABQ6LS49_9RHOB</name>
<keyword evidence="1" id="KW-0732">Signal</keyword>
<evidence type="ECO:0000256" key="1">
    <source>
        <dbReference type="SAM" id="SignalP"/>
    </source>
</evidence>
<feature type="chain" id="PRO_5047087197" evidence="1">
    <location>
        <begin position="34"/>
        <end position="185"/>
    </location>
</feature>
<dbReference type="Proteomes" id="UP001239909">
    <property type="component" value="Unassembled WGS sequence"/>
</dbReference>
<dbReference type="EMBL" id="BSYI01000043">
    <property type="protein sequence ID" value="GMG84794.1"/>
    <property type="molecule type" value="Genomic_DNA"/>
</dbReference>